<dbReference type="Proteomes" id="UP000245720">
    <property type="component" value="Unassembled WGS sequence"/>
</dbReference>
<accession>A0A315XXK7</accession>
<evidence type="ECO:0000313" key="12">
    <source>
        <dbReference type="Proteomes" id="UP000245720"/>
    </source>
</evidence>
<dbReference type="GO" id="GO:0008170">
    <property type="term" value="F:N-methyltransferase activity"/>
    <property type="evidence" value="ECO:0007669"/>
    <property type="project" value="InterPro"/>
</dbReference>
<dbReference type="AlphaFoldDB" id="A0A315XXK7"/>
<dbReference type="InterPro" id="IPR029063">
    <property type="entry name" value="SAM-dependent_MTases_sf"/>
</dbReference>
<evidence type="ECO:0000256" key="8">
    <source>
        <dbReference type="ARBA" id="ARBA00047942"/>
    </source>
</evidence>
<dbReference type="EMBL" id="QGDI01000007">
    <property type="protein sequence ID" value="PWJ12222.1"/>
    <property type="molecule type" value="Genomic_DNA"/>
</dbReference>
<name>A0A315XXK7_RUMFL</name>
<dbReference type="InterPro" id="IPR051537">
    <property type="entry name" value="DNA_Adenine_Mtase"/>
</dbReference>
<dbReference type="GO" id="GO:0003677">
    <property type="term" value="F:DNA binding"/>
    <property type="evidence" value="ECO:0007669"/>
    <property type="project" value="UniProtKB-KW"/>
</dbReference>
<dbReference type="InterPro" id="IPR000055">
    <property type="entry name" value="Restrct_endonuc_typeI_TRD"/>
</dbReference>
<comment type="similarity">
    <text evidence="1">Belongs to the type-I restriction system S methylase family.</text>
</comment>
<dbReference type="SUPFAM" id="SSF116734">
    <property type="entry name" value="DNA methylase specificity domain"/>
    <property type="match status" value="1"/>
</dbReference>
<dbReference type="Pfam" id="PF01420">
    <property type="entry name" value="Methylase_S"/>
    <property type="match status" value="1"/>
</dbReference>
<organism evidence="11 12">
    <name type="scientific">Ruminococcus flavefaciens</name>
    <dbReference type="NCBI Taxonomy" id="1265"/>
    <lineage>
        <taxon>Bacteria</taxon>
        <taxon>Bacillati</taxon>
        <taxon>Bacillota</taxon>
        <taxon>Clostridia</taxon>
        <taxon>Eubacteriales</taxon>
        <taxon>Oscillospiraceae</taxon>
        <taxon>Ruminococcus</taxon>
    </lineage>
</organism>
<evidence type="ECO:0000259" key="9">
    <source>
        <dbReference type="Pfam" id="PF01420"/>
    </source>
</evidence>
<keyword evidence="7" id="KW-0238">DNA-binding</keyword>
<dbReference type="Gene3D" id="3.90.220.20">
    <property type="entry name" value="DNA methylase specificity domains"/>
    <property type="match status" value="1"/>
</dbReference>
<dbReference type="InterPro" id="IPR044946">
    <property type="entry name" value="Restrct_endonuc_typeI_TRD_sf"/>
</dbReference>
<dbReference type="GO" id="GO:0009007">
    <property type="term" value="F:site-specific DNA-methyltransferase (adenine-specific) activity"/>
    <property type="evidence" value="ECO:0007669"/>
    <property type="project" value="UniProtKB-EC"/>
</dbReference>
<keyword evidence="6" id="KW-0680">Restriction system</keyword>
<evidence type="ECO:0000256" key="6">
    <source>
        <dbReference type="ARBA" id="ARBA00022747"/>
    </source>
</evidence>
<dbReference type="PANTHER" id="PTHR42933:SF1">
    <property type="entry name" value="SITE-SPECIFIC DNA-METHYLTRANSFERASE (ADENINE-SPECIFIC)"/>
    <property type="match status" value="1"/>
</dbReference>
<dbReference type="SUPFAM" id="SSF53335">
    <property type="entry name" value="S-adenosyl-L-methionine-dependent methyltransferases"/>
    <property type="match status" value="1"/>
</dbReference>
<keyword evidence="3" id="KW-0489">Methyltransferase</keyword>
<evidence type="ECO:0000313" key="11">
    <source>
        <dbReference type="EMBL" id="PWJ12222.1"/>
    </source>
</evidence>
<gene>
    <name evidence="11" type="ORF">IE37_01912</name>
</gene>
<dbReference type="PANTHER" id="PTHR42933">
    <property type="entry name" value="SLR6095 PROTEIN"/>
    <property type="match status" value="1"/>
</dbReference>
<keyword evidence="4" id="KW-0808">Transferase</keyword>
<evidence type="ECO:0000256" key="3">
    <source>
        <dbReference type="ARBA" id="ARBA00022603"/>
    </source>
</evidence>
<feature type="domain" description="DNA methylase adenine-specific" evidence="10">
    <location>
        <begin position="109"/>
        <end position="351"/>
    </location>
</feature>
<dbReference type="GO" id="GO:0009307">
    <property type="term" value="P:DNA restriction-modification system"/>
    <property type="evidence" value="ECO:0007669"/>
    <property type="project" value="UniProtKB-KW"/>
</dbReference>
<sequence>MTKEELKKLSEIDLIRIKYALMSAIDDAPWEWIYPIAYIIAKTEGKETKDFRSFIDEYQIEMQLYHILAPVRDKWDTVNELSKTCSPDACKALLLFDDSFSQTERLGETPSGLAVLAAKLMNISSGKKVADLCAGTIPFIRDCKALGIDCDFLGSEIKTSIYNLAALRADILGNITVTHEDSLKLSGKYDYVFCHSVFGVKWKYYYPDCGHLASADWLFAQKCIELLDNGGKAVCIMTNGSTWNQCDLKMREKFIRSGFIETIVALPAKIYSNTAISSALMVLSKGNKEVNLIDASNIFTSSRRTNLLLEDNIAEILKAVGTTSPISCIVSNEEIAANDYELYPENYTKKKPDIANAVQFSELITRITRGAQIKAIELDELVCETKTNTRLLMLSDMSKGIISEKLPYLSKLEKRYEKYCANDGNIILSKNGYPVKTAVTSISGKEKVLVNGNLYIIELDRSKVEPYYLKAYFDSDKGQAQLKSICVGVSLLNIPVEALKKMQIPMRAMSEQKKIADKYLKKQQEVIELQKQLEAAEQELKKIF</sequence>
<proteinExistence type="inferred from homology"/>
<dbReference type="EC" id="2.1.1.72" evidence="2"/>
<keyword evidence="5" id="KW-0949">S-adenosyl-L-methionine</keyword>
<dbReference type="RefSeq" id="WP_109726679.1">
    <property type="nucleotide sequence ID" value="NZ_QGDI01000007.1"/>
</dbReference>
<dbReference type="InterPro" id="IPR003356">
    <property type="entry name" value="DNA_methylase_A-5"/>
</dbReference>
<feature type="domain" description="Type I restriction modification DNA specificity" evidence="9">
    <location>
        <begin position="411"/>
        <end position="534"/>
    </location>
</feature>
<reference evidence="11 12" key="1">
    <citation type="submission" date="2018-05" db="EMBL/GenBank/DDBJ databases">
        <title>The Hungate 1000. A catalogue of reference genomes from the rumen microbiome.</title>
        <authorList>
            <person name="Kelly W."/>
        </authorList>
    </citation>
    <scope>NUCLEOTIDE SEQUENCE [LARGE SCALE GENOMIC DNA]</scope>
    <source>
        <strain evidence="11 12">SAb67</strain>
    </source>
</reference>
<comment type="caution">
    <text evidence="11">The sequence shown here is derived from an EMBL/GenBank/DDBJ whole genome shotgun (WGS) entry which is preliminary data.</text>
</comment>
<dbReference type="Gene3D" id="3.40.50.150">
    <property type="entry name" value="Vaccinia Virus protein VP39"/>
    <property type="match status" value="1"/>
</dbReference>
<evidence type="ECO:0000259" key="10">
    <source>
        <dbReference type="Pfam" id="PF02384"/>
    </source>
</evidence>
<comment type="catalytic activity">
    <reaction evidence="8">
        <text>a 2'-deoxyadenosine in DNA + S-adenosyl-L-methionine = an N(6)-methyl-2'-deoxyadenosine in DNA + S-adenosyl-L-homocysteine + H(+)</text>
        <dbReference type="Rhea" id="RHEA:15197"/>
        <dbReference type="Rhea" id="RHEA-COMP:12418"/>
        <dbReference type="Rhea" id="RHEA-COMP:12419"/>
        <dbReference type="ChEBI" id="CHEBI:15378"/>
        <dbReference type="ChEBI" id="CHEBI:57856"/>
        <dbReference type="ChEBI" id="CHEBI:59789"/>
        <dbReference type="ChEBI" id="CHEBI:90615"/>
        <dbReference type="ChEBI" id="CHEBI:90616"/>
        <dbReference type="EC" id="2.1.1.72"/>
    </reaction>
</comment>
<evidence type="ECO:0000256" key="1">
    <source>
        <dbReference type="ARBA" id="ARBA00010923"/>
    </source>
</evidence>
<evidence type="ECO:0000256" key="7">
    <source>
        <dbReference type="ARBA" id="ARBA00023125"/>
    </source>
</evidence>
<protein>
    <recommendedName>
        <fullName evidence="2">site-specific DNA-methyltransferase (adenine-specific)</fullName>
        <ecNumber evidence="2">2.1.1.72</ecNumber>
    </recommendedName>
</protein>
<dbReference type="GO" id="GO:0032259">
    <property type="term" value="P:methylation"/>
    <property type="evidence" value="ECO:0007669"/>
    <property type="project" value="UniProtKB-KW"/>
</dbReference>
<evidence type="ECO:0000256" key="2">
    <source>
        <dbReference type="ARBA" id="ARBA00011900"/>
    </source>
</evidence>
<evidence type="ECO:0000256" key="5">
    <source>
        <dbReference type="ARBA" id="ARBA00022691"/>
    </source>
</evidence>
<evidence type="ECO:0000256" key="4">
    <source>
        <dbReference type="ARBA" id="ARBA00022679"/>
    </source>
</evidence>
<dbReference type="OrthoDB" id="9814572at2"/>
<dbReference type="Pfam" id="PF02384">
    <property type="entry name" value="N6_Mtase"/>
    <property type="match status" value="1"/>
</dbReference>